<dbReference type="InterPro" id="IPR036070">
    <property type="entry name" value="Nop_dom_sf"/>
</dbReference>
<dbReference type="PROSITE" id="PS51358">
    <property type="entry name" value="NOP"/>
    <property type="match status" value="1"/>
</dbReference>
<evidence type="ECO:0000313" key="4">
    <source>
        <dbReference type="Proteomes" id="UP000728185"/>
    </source>
</evidence>
<evidence type="ECO:0000313" key="3">
    <source>
        <dbReference type="EMBL" id="KAA0198898.1"/>
    </source>
</evidence>
<dbReference type="InterPro" id="IPR042239">
    <property type="entry name" value="Nop_C"/>
</dbReference>
<evidence type="ECO:0000256" key="1">
    <source>
        <dbReference type="SAM" id="MobiDB-lite"/>
    </source>
</evidence>
<dbReference type="SUPFAM" id="SSF89124">
    <property type="entry name" value="Nop domain"/>
    <property type="match status" value="2"/>
</dbReference>
<dbReference type="GO" id="GO:0032040">
    <property type="term" value="C:small-subunit processome"/>
    <property type="evidence" value="ECO:0007669"/>
    <property type="project" value="InterPro"/>
</dbReference>
<dbReference type="EMBL" id="LUCM01001435">
    <property type="protein sequence ID" value="KAA0198898.1"/>
    <property type="molecule type" value="Genomic_DNA"/>
</dbReference>
<dbReference type="OrthoDB" id="6780543at2759"/>
<organism evidence="3 4">
    <name type="scientific">Fasciolopsis buskii</name>
    <dbReference type="NCBI Taxonomy" id="27845"/>
    <lineage>
        <taxon>Eukaryota</taxon>
        <taxon>Metazoa</taxon>
        <taxon>Spiralia</taxon>
        <taxon>Lophotrochozoa</taxon>
        <taxon>Platyhelminthes</taxon>
        <taxon>Trematoda</taxon>
        <taxon>Digenea</taxon>
        <taxon>Plagiorchiida</taxon>
        <taxon>Echinostomata</taxon>
        <taxon>Echinostomatoidea</taxon>
        <taxon>Fasciolidae</taxon>
        <taxon>Fasciolopsis</taxon>
    </lineage>
</organism>
<accession>A0A8E0VP65</accession>
<evidence type="ECO:0000259" key="2">
    <source>
        <dbReference type="PROSITE" id="PS51358"/>
    </source>
</evidence>
<feature type="compositionally biased region" description="Basic residues" evidence="1">
    <location>
        <begin position="334"/>
        <end position="344"/>
    </location>
</feature>
<dbReference type="Pfam" id="PF01798">
    <property type="entry name" value="Nop"/>
    <property type="match status" value="1"/>
</dbReference>
<protein>
    <submittedName>
        <fullName evidence="3">Putative nucleolar protein NOP56</fullName>
    </submittedName>
</protein>
<dbReference type="InterPro" id="IPR045056">
    <property type="entry name" value="Nop56/Nop58"/>
</dbReference>
<dbReference type="Gene3D" id="1.10.246.90">
    <property type="entry name" value="Nop domain"/>
    <property type="match status" value="1"/>
</dbReference>
<dbReference type="GO" id="GO:0031428">
    <property type="term" value="C:box C/D methylation guide snoRNP complex"/>
    <property type="evidence" value="ECO:0007669"/>
    <property type="project" value="InterPro"/>
</dbReference>
<proteinExistence type="predicted"/>
<gene>
    <name evidence="3" type="ORF">FBUS_07788</name>
</gene>
<feature type="region of interest" description="Disordered" evidence="1">
    <location>
        <begin position="294"/>
        <end position="352"/>
    </location>
</feature>
<dbReference type="Proteomes" id="UP000728185">
    <property type="component" value="Unassembled WGS sequence"/>
</dbReference>
<dbReference type="GO" id="GO:0030515">
    <property type="term" value="F:snoRNA binding"/>
    <property type="evidence" value="ECO:0007669"/>
    <property type="project" value="InterPro"/>
</dbReference>
<dbReference type="InterPro" id="IPR002687">
    <property type="entry name" value="Nop_dom"/>
</dbReference>
<name>A0A8E0VP65_9TREM</name>
<dbReference type="PANTHER" id="PTHR10894:SF0">
    <property type="entry name" value="NUCLEOLAR PROTEIN 56"/>
    <property type="match status" value="1"/>
</dbReference>
<comment type="caution">
    <text evidence="3">The sequence shown here is derived from an EMBL/GenBank/DDBJ whole genome shotgun (WGS) entry which is preliminary data.</text>
</comment>
<dbReference type="PANTHER" id="PTHR10894">
    <property type="entry name" value="NUCLEOLAR PROTEIN 5 NUCLEOLAR PROTEIN NOP5 NOP58"/>
    <property type="match status" value="1"/>
</dbReference>
<sequence>MLVPNLNALLRSALPDSETSIKSGQRTSLGDSLSPPLIAARLITNAGSLARLANMPASRVLSLGASKALFRKSGAVAANATGFFAQFVQTTPSSGTVVNDTTKKRSETSPLNLHQIKCLSASRIQADTVRRKAARLLATKSSLASRADCFRYHNPPDADTPGIHWVEDPRLTAGTFGEELGRDVRHQLRVWAETNGVHADRSEEQIKAQRDRRKKYRKTKRKAWLSRKLSRSAKVTVLDNITKGPVGKFGANISKEISNQKSQNQTAVVACSSSSSSASDDDLLSSRLRETDSMFVDDDSADDHSAKRQRLNMSPVDRTEVLSNDRSTPTLVKTRPKRSLRIRTKQPIDVKG</sequence>
<dbReference type="AlphaFoldDB" id="A0A8E0VP65"/>
<feature type="compositionally biased region" description="Polar residues" evidence="1">
    <location>
        <begin position="321"/>
        <end position="331"/>
    </location>
</feature>
<feature type="domain" description="Nop" evidence="2">
    <location>
        <begin position="2"/>
        <end position="193"/>
    </location>
</feature>
<keyword evidence="4" id="KW-1185">Reference proteome</keyword>
<reference evidence="3" key="1">
    <citation type="submission" date="2019-05" db="EMBL/GenBank/DDBJ databases">
        <title>Annotation for the trematode Fasciolopsis buski.</title>
        <authorList>
            <person name="Choi Y.-J."/>
        </authorList>
    </citation>
    <scope>NUCLEOTIDE SEQUENCE</scope>
    <source>
        <strain evidence="3">HT</strain>
        <tissue evidence="3">Whole worm</tissue>
    </source>
</reference>